<evidence type="ECO:0000313" key="2">
    <source>
        <dbReference type="Proteomes" id="UP000054018"/>
    </source>
</evidence>
<evidence type="ECO:0000313" key="1">
    <source>
        <dbReference type="EMBL" id="KIK29650.1"/>
    </source>
</evidence>
<reference evidence="2" key="2">
    <citation type="submission" date="2015-01" db="EMBL/GenBank/DDBJ databases">
        <title>Evolutionary Origins and Diversification of the Mycorrhizal Mutualists.</title>
        <authorList>
            <consortium name="DOE Joint Genome Institute"/>
            <consortium name="Mycorrhizal Genomics Consortium"/>
            <person name="Kohler A."/>
            <person name="Kuo A."/>
            <person name="Nagy L.G."/>
            <person name="Floudas D."/>
            <person name="Copeland A."/>
            <person name="Barry K.W."/>
            <person name="Cichocki N."/>
            <person name="Veneault-Fourrey C."/>
            <person name="LaButti K."/>
            <person name="Lindquist E.A."/>
            <person name="Lipzen A."/>
            <person name="Lundell T."/>
            <person name="Morin E."/>
            <person name="Murat C."/>
            <person name="Riley R."/>
            <person name="Ohm R."/>
            <person name="Sun H."/>
            <person name="Tunlid A."/>
            <person name="Henrissat B."/>
            <person name="Grigoriev I.V."/>
            <person name="Hibbett D.S."/>
            <person name="Martin F."/>
        </authorList>
    </citation>
    <scope>NUCLEOTIDE SEQUENCE [LARGE SCALE GENOMIC DNA]</scope>
    <source>
        <strain evidence="2">441</strain>
    </source>
</reference>
<accession>A0A0C9YX17</accession>
<organism evidence="1 2">
    <name type="scientific">Pisolithus microcarpus 441</name>
    <dbReference type="NCBI Taxonomy" id="765257"/>
    <lineage>
        <taxon>Eukaryota</taxon>
        <taxon>Fungi</taxon>
        <taxon>Dikarya</taxon>
        <taxon>Basidiomycota</taxon>
        <taxon>Agaricomycotina</taxon>
        <taxon>Agaricomycetes</taxon>
        <taxon>Agaricomycetidae</taxon>
        <taxon>Boletales</taxon>
        <taxon>Sclerodermatineae</taxon>
        <taxon>Pisolithaceae</taxon>
        <taxon>Pisolithus</taxon>
    </lineage>
</organism>
<dbReference type="OrthoDB" id="3344688at2759"/>
<feature type="non-terminal residue" evidence="1">
    <location>
        <position position="61"/>
    </location>
</feature>
<sequence>MHFIDYQGAVGALMYLATTTRPDIAYTGTASLSLTYSPDPSTPKLFSTYSDADHGSCKDTG</sequence>
<dbReference type="EMBL" id="KN833689">
    <property type="protein sequence ID" value="KIK29650.1"/>
    <property type="molecule type" value="Genomic_DNA"/>
</dbReference>
<protein>
    <submittedName>
        <fullName evidence="1">Uncharacterized protein</fullName>
    </submittedName>
</protein>
<name>A0A0C9YX17_9AGAM</name>
<gene>
    <name evidence="1" type="ORF">PISMIDRAFT_75255</name>
</gene>
<dbReference type="Proteomes" id="UP000054018">
    <property type="component" value="Unassembled WGS sequence"/>
</dbReference>
<proteinExistence type="predicted"/>
<reference evidence="1 2" key="1">
    <citation type="submission" date="2014-04" db="EMBL/GenBank/DDBJ databases">
        <authorList>
            <consortium name="DOE Joint Genome Institute"/>
            <person name="Kuo A."/>
            <person name="Kohler A."/>
            <person name="Costa M.D."/>
            <person name="Nagy L.G."/>
            <person name="Floudas D."/>
            <person name="Copeland A."/>
            <person name="Barry K.W."/>
            <person name="Cichocki N."/>
            <person name="Veneault-Fourrey C."/>
            <person name="LaButti K."/>
            <person name="Lindquist E.A."/>
            <person name="Lipzen A."/>
            <person name="Lundell T."/>
            <person name="Morin E."/>
            <person name="Murat C."/>
            <person name="Sun H."/>
            <person name="Tunlid A."/>
            <person name="Henrissat B."/>
            <person name="Grigoriev I.V."/>
            <person name="Hibbett D.S."/>
            <person name="Martin F."/>
            <person name="Nordberg H.P."/>
            <person name="Cantor M.N."/>
            <person name="Hua S.X."/>
        </authorList>
    </citation>
    <scope>NUCLEOTIDE SEQUENCE [LARGE SCALE GENOMIC DNA]</scope>
    <source>
        <strain evidence="1 2">441</strain>
    </source>
</reference>
<dbReference type="HOGENOM" id="CLU_2929088_0_0_1"/>
<keyword evidence="2" id="KW-1185">Reference proteome</keyword>
<dbReference type="AlphaFoldDB" id="A0A0C9YX17"/>